<reference evidence="14 15" key="1">
    <citation type="journal article" date="2015" name="Mol. Plant Microbe Interact.">
        <title>Genome, transcriptome, and functional analyses of Penicillium expansum provide new insights into secondary metabolism and pathogenicity.</title>
        <authorList>
            <person name="Ballester A.R."/>
            <person name="Marcet-Houben M."/>
            <person name="Levin E."/>
            <person name="Sela N."/>
            <person name="Selma-Lazaro C."/>
            <person name="Carmona L."/>
            <person name="Wisniewski M."/>
            <person name="Droby S."/>
            <person name="Gonzalez-Candelas L."/>
            <person name="Gabaldon T."/>
        </authorList>
    </citation>
    <scope>NUCLEOTIDE SEQUENCE [LARGE SCALE GENOMIC DNA]</scope>
    <source>
        <strain evidence="14 15">MD-8</strain>
    </source>
</reference>
<organism evidence="14 15">
    <name type="scientific">Penicillium expansum</name>
    <name type="common">Blue mold rot fungus</name>
    <dbReference type="NCBI Taxonomy" id="27334"/>
    <lineage>
        <taxon>Eukaryota</taxon>
        <taxon>Fungi</taxon>
        <taxon>Dikarya</taxon>
        <taxon>Ascomycota</taxon>
        <taxon>Pezizomycotina</taxon>
        <taxon>Eurotiomycetes</taxon>
        <taxon>Eurotiomycetidae</taxon>
        <taxon>Eurotiales</taxon>
        <taxon>Aspergillaceae</taxon>
        <taxon>Penicillium</taxon>
    </lineage>
</organism>
<dbReference type="InterPro" id="IPR044746">
    <property type="entry name" value="ABCC_6TM_D1"/>
</dbReference>
<dbReference type="PANTHER" id="PTHR24223:SF404">
    <property type="entry name" value="ABC MULTIDRUG TRANSPORTER (EUROFUNG)-RELATED"/>
    <property type="match status" value="1"/>
</dbReference>
<dbReference type="CDD" id="cd18579">
    <property type="entry name" value="ABC_6TM_ABCC_D1"/>
    <property type="match status" value="1"/>
</dbReference>
<feature type="transmembrane region" description="Helical" evidence="11">
    <location>
        <begin position="790"/>
        <end position="816"/>
    </location>
</feature>
<accession>A0A0A2JMC3</accession>
<feature type="transmembrane region" description="Helical" evidence="11">
    <location>
        <begin position="1007"/>
        <end position="1035"/>
    </location>
</feature>
<comment type="caution">
    <text evidence="14">The sequence shown here is derived from an EMBL/GenBank/DDBJ whole genome shotgun (WGS) entry which is preliminary data.</text>
</comment>
<dbReference type="InterPro" id="IPR017871">
    <property type="entry name" value="ABC_transporter-like_CS"/>
</dbReference>
<feature type="domain" description="ABC transporter" evidence="12">
    <location>
        <begin position="501"/>
        <end position="726"/>
    </location>
</feature>
<dbReference type="PROSITE" id="PS50929">
    <property type="entry name" value="ABC_TM1F"/>
    <property type="match status" value="2"/>
</dbReference>
<dbReference type="PANTHER" id="PTHR24223">
    <property type="entry name" value="ATP-BINDING CASSETTE SUB-FAMILY C"/>
    <property type="match status" value="1"/>
</dbReference>
<sequence length="1345" mass="148169">MASTAQALCLSVADSAFGPRVNVACRNFDFTVYFEDLFFACLPTALFLLGLPASLWLLWNEPRRIKRSTRLLLFESSEKESIVTPETEKPATPEPFSGFWKQASFAWLAGTFRLGYSKVISVDDLPDLDPRLDTETVGNKLQSVWSKEENKSKKHALLIACFRTYYAPFISAVIPRLFLSGFTFCQPFLINATVSWVGNSEAAMDSGKALIGAYALTYSGMAVFTALYGYRTFRFTIRLRGGLISLIHRQTVRARAVDLGETTAITLMGTDVERIASGFRSIHEMWASLIDIAVAIYLLERQLGVACLVPAVIVVAATMKLAAASSTSQRSWVEKVEDRLRMTSLALEKIKEVKMLGLSEKISSIIRGLRQAEVATSAVFRKLLIVRVVISNSPTDLAPIATFVVYTIIALKKQDQSILAAKAFTSMSLISLVTTPVLTFIQAIPAVIQCVGCFDRIQEYCSTPHAKGNSDAPDAGETLQTGSPSSFKMEKLHPDSSQIEFKGQDFGWEKGASPVLHDVRLTVPDGLITMIVGPIGCGKSTLIESILGETLTARELSSTNLPSVAYCAQIPWIQSRTIRENIIGNRPMDKVWYQTVISSCGLEKDVTRLRRGDQTPVAGNGMTLSGGQKQRIALARALYSRSKLVLLDDVFSGIDSSTTEAIARDLFSNTGLLRKLQTTVVFATHSMFLLQYADNVIVLEDGRVLETGSLDSLKTPNSYTQDLKSASVTSSVNSSGISSNDEAISSSISHMKNEDLAEDDVDNPDSYDDLNRQEGDFSVYSYYASASGRLTFISCLIVALLWAFCREFTTVWLDLWTVANAKSGNSHIAMYLGVYIAIGVASIICMIIVSWLLIVNVISSSALKLHENVLTSTFRAPFQFFHNADIGSITNRFSQDMDLIDMSLPIEVFNVIAWGCTCLVKLIILAVVAKYLAIVIPFAAALVYMTQKFYLRTSRQLRFLDIEAKAPLYTHFLELVNGAATVRAYQWQESFDKTCVTLLNLSQRPVYLMYCVQQCLGFFLDMLVAVLAVILVAIVVFLRDKFNPGDVGVALVMVMTFNSVLMQLIKDWTNMETSIGAVSRVKVYAATTELEESTLDRTPSLPTQWPAAGAVEFSGVVARHSATLPPVLKGISMSIRAGEKIAICGPSGSGKTTLILALLGMIQFEQGNIRIDGFDLSDYSKAETRTKLNVITQDPFLVAGTIRFNVDPLEGASDDEIISALQKVRLWGKIEKEGGLDMAMKVTTWSQGQKQLLCLARAMVRKGKVLILDEATSSVDNETENFMQEIINTEFSTHTVLAVVHRLRFINHYDRIALLDNGVLMEFDSPEALMSTDSRFKTLHDSGNL</sequence>
<feature type="domain" description="ABC transporter" evidence="12">
    <location>
        <begin position="1111"/>
        <end position="1342"/>
    </location>
</feature>
<dbReference type="GO" id="GO:0005886">
    <property type="term" value="C:plasma membrane"/>
    <property type="evidence" value="ECO:0007669"/>
    <property type="project" value="UniProtKB-SubCell"/>
</dbReference>
<dbReference type="Gene3D" id="3.40.50.300">
    <property type="entry name" value="P-loop containing nucleotide triphosphate hydrolases"/>
    <property type="match status" value="2"/>
</dbReference>
<feature type="region of interest" description="Disordered" evidence="10">
    <location>
        <begin position="466"/>
        <end position="490"/>
    </location>
</feature>
<dbReference type="GO" id="GO:0005524">
    <property type="term" value="F:ATP binding"/>
    <property type="evidence" value="ECO:0007669"/>
    <property type="project" value="UniProtKB-KW"/>
</dbReference>
<feature type="transmembrane region" description="Helical" evidence="11">
    <location>
        <begin position="1047"/>
        <end position="1065"/>
    </location>
</feature>
<evidence type="ECO:0000259" key="13">
    <source>
        <dbReference type="PROSITE" id="PS50929"/>
    </source>
</evidence>
<proteinExistence type="inferred from homology"/>
<feature type="transmembrane region" description="Helical" evidence="11">
    <location>
        <begin position="912"/>
        <end position="945"/>
    </location>
</feature>
<dbReference type="VEuPathDB" id="FungiDB:PEXP_060230"/>
<dbReference type="Pfam" id="PF00005">
    <property type="entry name" value="ABC_tran"/>
    <property type="match status" value="2"/>
</dbReference>
<keyword evidence="7" id="KW-0067">ATP-binding</keyword>
<dbReference type="CDD" id="cd03250">
    <property type="entry name" value="ABCC_MRP_domain1"/>
    <property type="match status" value="1"/>
</dbReference>
<feature type="transmembrane region" description="Helical" evidence="11">
    <location>
        <begin position="37"/>
        <end position="59"/>
    </location>
</feature>
<evidence type="ECO:0000256" key="6">
    <source>
        <dbReference type="ARBA" id="ARBA00022741"/>
    </source>
</evidence>
<evidence type="ECO:0000256" key="8">
    <source>
        <dbReference type="ARBA" id="ARBA00022989"/>
    </source>
</evidence>
<dbReference type="SUPFAM" id="SSF52540">
    <property type="entry name" value="P-loop containing nucleoside triphosphate hydrolases"/>
    <property type="match status" value="2"/>
</dbReference>
<evidence type="ECO:0000259" key="12">
    <source>
        <dbReference type="PROSITE" id="PS50893"/>
    </source>
</evidence>
<dbReference type="PROSITE" id="PS50893">
    <property type="entry name" value="ABC_TRANSPORTER_2"/>
    <property type="match status" value="2"/>
</dbReference>
<keyword evidence="3" id="KW-0813">Transport</keyword>
<evidence type="ECO:0000256" key="10">
    <source>
        <dbReference type="SAM" id="MobiDB-lite"/>
    </source>
</evidence>
<dbReference type="InterPro" id="IPR044726">
    <property type="entry name" value="ABCC_6TM_D2"/>
</dbReference>
<dbReference type="PROSITE" id="PS00211">
    <property type="entry name" value="ABC_TRANSPORTER_1"/>
    <property type="match status" value="1"/>
</dbReference>
<dbReference type="InterPro" id="IPR027417">
    <property type="entry name" value="P-loop_NTPase"/>
</dbReference>
<evidence type="ECO:0000256" key="5">
    <source>
        <dbReference type="ARBA" id="ARBA00022692"/>
    </source>
</evidence>
<keyword evidence="15" id="KW-1185">Reference proteome</keyword>
<evidence type="ECO:0000256" key="4">
    <source>
        <dbReference type="ARBA" id="ARBA00022475"/>
    </source>
</evidence>
<feature type="domain" description="ABC transmembrane type-1" evidence="13">
    <location>
        <begin position="812"/>
        <end position="1073"/>
    </location>
</feature>
<evidence type="ECO:0000256" key="1">
    <source>
        <dbReference type="ARBA" id="ARBA00004651"/>
    </source>
</evidence>
<evidence type="ECO:0000256" key="11">
    <source>
        <dbReference type="SAM" id="Phobius"/>
    </source>
</evidence>
<keyword evidence="4" id="KW-1003">Cell membrane</keyword>
<dbReference type="SUPFAM" id="SSF90123">
    <property type="entry name" value="ABC transporter transmembrane region"/>
    <property type="match status" value="2"/>
</dbReference>
<dbReference type="CDD" id="cd18580">
    <property type="entry name" value="ABC_6TM_ABCC_D2"/>
    <property type="match status" value="1"/>
</dbReference>
<protein>
    <submittedName>
        <fullName evidence="14">ABC transporter, integral membrane type 1</fullName>
    </submittedName>
</protein>
<dbReference type="CDD" id="cd03244">
    <property type="entry name" value="ABCC_MRP_domain2"/>
    <property type="match status" value="1"/>
</dbReference>
<dbReference type="Gene3D" id="1.20.1560.10">
    <property type="entry name" value="ABC transporter type 1, transmembrane domain"/>
    <property type="match status" value="2"/>
</dbReference>
<dbReference type="InterPro" id="IPR003593">
    <property type="entry name" value="AAA+_ATPase"/>
</dbReference>
<dbReference type="RefSeq" id="XP_016598284.1">
    <property type="nucleotide sequence ID" value="XM_016746985.1"/>
</dbReference>
<evidence type="ECO:0000256" key="3">
    <source>
        <dbReference type="ARBA" id="ARBA00022448"/>
    </source>
</evidence>
<dbReference type="GeneID" id="27682405"/>
<dbReference type="InterPro" id="IPR003439">
    <property type="entry name" value="ABC_transporter-like_ATP-bd"/>
</dbReference>
<feature type="transmembrane region" description="Helical" evidence="11">
    <location>
        <begin position="209"/>
        <end position="230"/>
    </location>
</feature>
<evidence type="ECO:0000256" key="7">
    <source>
        <dbReference type="ARBA" id="ARBA00022840"/>
    </source>
</evidence>
<comment type="similarity">
    <text evidence="2">Belongs to the ABC transporter superfamily. ABCC family. Conjugate transporter (TC 3.A.1.208) subfamily.</text>
</comment>
<dbReference type="GO" id="GO:0016887">
    <property type="term" value="F:ATP hydrolysis activity"/>
    <property type="evidence" value="ECO:0007669"/>
    <property type="project" value="InterPro"/>
</dbReference>
<dbReference type="InterPro" id="IPR011527">
    <property type="entry name" value="ABC1_TM_dom"/>
</dbReference>
<comment type="subcellular location">
    <subcellularLocation>
        <location evidence="1">Cell membrane</location>
        <topology evidence="1">Multi-pass membrane protein</topology>
    </subcellularLocation>
</comment>
<evidence type="ECO:0000313" key="15">
    <source>
        <dbReference type="Proteomes" id="UP000030143"/>
    </source>
</evidence>
<keyword evidence="9 11" id="KW-0472">Membrane</keyword>
<feature type="domain" description="ABC transmembrane type-1" evidence="13">
    <location>
        <begin position="177"/>
        <end position="449"/>
    </location>
</feature>
<gene>
    <name evidence="14" type="ORF">PEX2_097150</name>
</gene>
<name>A0A0A2JMC3_PENEN</name>
<dbReference type="Proteomes" id="UP000030143">
    <property type="component" value="Unassembled WGS sequence"/>
</dbReference>
<keyword evidence="6" id="KW-0547">Nucleotide-binding</keyword>
<keyword evidence="5 11" id="KW-0812">Transmembrane</keyword>
<dbReference type="FunFam" id="3.40.50.300:FF:000838">
    <property type="entry name" value="ABC multidrug transporter (Eurofung)"/>
    <property type="match status" value="1"/>
</dbReference>
<evidence type="ECO:0000256" key="9">
    <source>
        <dbReference type="ARBA" id="ARBA00023136"/>
    </source>
</evidence>
<dbReference type="InterPro" id="IPR036640">
    <property type="entry name" value="ABC1_TM_sf"/>
</dbReference>
<evidence type="ECO:0000313" key="14">
    <source>
        <dbReference type="EMBL" id="KGO56557.1"/>
    </source>
</evidence>
<dbReference type="FunFam" id="1.20.1560.10:FF:000066">
    <property type="entry name" value="ABC multidrug transporter (Eurofung)"/>
    <property type="match status" value="1"/>
</dbReference>
<dbReference type="GO" id="GO:0140359">
    <property type="term" value="F:ABC-type transporter activity"/>
    <property type="evidence" value="ECO:0007669"/>
    <property type="project" value="InterPro"/>
</dbReference>
<dbReference type="STRING" id="27334.A0A0A2JMC3"/>
<dbReference type="HOGENOM" id="CLU_000604_27_5_1"/>
<dbReference type="SMART" id="SM00382">
    <property type="entry name" value="AAA"/>
    <property type="match status" value="2"/>
</dbReference>
<dbReference type="InterPro" id="IPR050173">
    <property type="entry name" value="ABC_transporter_C-like"/>
</dbReference>
<dbReference type="FunFam" id="1.20.1560.10:FF:000055">
    <property type="entry name" value="ABC multidrug transporter (Eurofung)"/>
    <property type="match status" value="1"/>
</dbReference>
<keyword evidence="8 11" id="KW-1133">Transmembrane helix</keyword>
<evidence type="ECO:0000256" key="2">
    <source>
        <dbReference type="ARBA" id="ARBA00009726"/>
    </source>
</evidence>
<dbReference type="Pfam" id="PF00664">
    <property type="entry name" value="ABC_membrane"/>
    <property type="match status" value="1"/>
</dbReference>
<feature type="transmembrane region" description="Helical" evidence="11">
    <location>
        <begin position="828"/>
        <end position="854"/>
    </location>
</feature>
<dbReference type="EMBL" id="JQFZ01000166">
    <property type="protein sequence ID" value="KGO56557.1"/>
    <property type="molecule type" value="Genomic_DNA"/>
</dbReference>